<feature type="signal peptide" evidence="2">
    <location>
        <begin position="1"/>
        <end position="20"/>
    </location>
</feature>
<keyword evidence="4" id="KW-1185">Reference proteome</keyword>
<evidence type="ECO:0000313" key="3">
    <source>
        <dbReference type="EMBL" id="KAL1603657.1"/>
    </source>
</evidence>
<feature type="region of interest" description="Disordered" evidence="1">
    <location>
        <begin position="78"/>
        <end position="103"/>
    </location>
</feature>
<dbReference type="EMBL" id="JAKJXO020000006">
    <property type="protein sequence ID" value="KAL1603657.1"/>
    <property type="molecule type" value="Genomic_DNA"/>
</dbReference>
<gene>
    <name evidence="3" type="ORF">SLS60_005245</name>
</gene>
<evidence type="ECO:0000256" key="2">
    <source>
        <dbReference type="SAM" id="SignalP"/>
    </source>
</evidence>
<evidence type="ECO:0000256" key="1">
    <source>
        <dbReference type="SAM" id="MobiDB-lite"/>
    </source>
</evidence>
<feature type="chain" id="PRO_5046774613" evidence="2">
    <location>
        <begin position="21"/>
        <end position="103"/>
    </location>
</feature>
<reference evidence="3 4" key="1">
    <citation type="submission" date="2024-02" db="EMBL/GenBank/DDBJ databases">
        <title>De novo assembly and annotation of 12 fungi associated with fruit tree decline syndrome in Ontario, Canada.</title>
        <authorList>
            <person name="Sulman M."/>
            <person name="Ellouze W."/>
            <person name="Ilyukhin E."/>
        </authorList>
    </citation>
    <scope>NUCLEOTIDE SEQUENCE [LARGE SCALE GENOMIC DNA]</scope>
    <source>
        <strain evidence="3 4">M42-189</strain>
    </source>
</reference>
<feature type="compositionally biased region" description="Basic and acidic residues" evidence="1">
    <location>
        <begin position="83"/>
        <end position="97"/>
    </location>
</feature>
<evidence type="ECO:0000313" key="4">
    <source>
        <dbReference type="Proteomes" id="UP001521785"/>
    </source>
</evidence>
<name>A0ABR3RID1_9PLEO</name>
<accession>A0ABR3RID1</accession>
<dbReference type="Proteomes" id="UP001521785">
    <property type="component" value="Unassembled WGS sequence"/>
</dbReference>
<keyword evidence="2" id="KW-0732">Signal</keyword>
<sequence length="103" mass="11031">MKFTTTIITVATLLVATVSAAPTPQFGGSIEDRQFGDGTKVGDKRAAQFGGQIQDDKKHKLDGALFSPSVPAKPIVERQIGGETDKRQFGGSVEDRQWSVSSH</sequence>
<proteinExistence type="predicted"/>
<organism evidence="3 4">
    <name type="scientific">Paraconiothyrium brasiliense</name>
    <dbReference type="NCBI Taxonomy" id="300254"/>
    <lineage>
        <taxon>Eukaryota</taxon>
        <taxon>Fungi</taxon>
        <taxon>Dikarya</taxon>
        <taxon>Ascomycota</taxon>
        <taxon>Pezizomycotina</taxon>
        <taxon>Dothideomycetes</taxon>
        <taxon>Pleosporomycetidae</taxon>
        <taxon>Pleosporales</taxon>
        <taxon>Massarineae</taxon>
        <taxon>Didymosphaeriaceae</taxon>
        <taxon>Paraconiothyrium</taxon>
    </lineage>
</organism>
<comment type="caution">
    <text evidence="3">The sequence shown here is derived from an EMBL/GenBank/DDBJ whole genome shotgun (WGS) entry which is preliminary data.</text>
</comment>
<protein>
    <submittedName>
        <fullName evidence="3">Uncharacterized protein</fullName>
    </submittedName>
</protein>